<keyword evidence="3" id="KW-0732">Signal</keyword>
<keyword evidence="1" id="KW-0472">Membrane</keyword>
<reference evidence="6" key="1">
    <citation type="journal article" date="2022" name="Int. J. Syst. Evol. Microbiol.">
        <title>Anaeromyxobacter oryzae sp. nov., Anaeromyxobacter diazotrophicus sp. nov. and Anaeromyxobacter paludicola sp. nov., isolated from paddy soils.</title>
        <authorList>
            <person name="Itoh H."/>
            <person name="Xu Z."/>
            <person name="Mise K."/>
            <person name="Masuda Y."/>
            <person name="Ushijima N."/>
            <person name="Hayakawa C."/>
            <person name="Shiratori Y."/>
            <person name="Senoo K."/>
        </authorList>
    </citation>
    <scope>NUCLEOTIDE SEQUENCE [LARGE SCALE GENOMIC DNA]</scope>
    <source>
        <strain evidence="6">Red232</strain>
    </source>
</reference>
<proteinExistence type="predicted"/>
<evidence type="ECO:0000256" key="2">
    <source>
        <dbReference type="SAM" id="MobiDB-lite"/>
    </source>
</evidence>
<dbReference type="PROSITE" id="PS51123">
    <property type="entry name" value="OMPA_2"/>
    <property type="match status" value="1"/>
</dbReference>
<dbReference type="SUPFAM" id="SSF103088">
    <property type="entry name" value="OmpA-like"/>
    <property type="match status" value="1"/>
</dbReference>
<dbReference type="InterPro" id="IPR036737">
    <property type="entry name" value="OmpA-like_sf"/>
</dbReference>
<dbReference type="EMBL" id="AP025591">
    <property type="protein sequence ID" value="BDG04001.1"/>
    <property type="molecule type" value="Genomic_DNA"/>
</dbReference>
<dbReference type="Proteomes" id="UP001162891">
    <property type="component" value="Chromosome"/>
</dbReference>
<protein>
    <recommendedName>
        <fullName evidence="4">OmpA-like domain-containing protein</fullName>
    </recommendedName>
</protein>
<dbReference type="RefSeq" id="WP_248352376.1">
    <property type="nucleotide sequence ID" value="NZ_AP025591.1"/>
</dbReference>
<feature type="chain" id="PRO_5047320116" description="OmpA-like domain-containing protein" evidence="3">
    <location>
        <begin position="22"/>
        <end position="355"/>
    </location>
</feature>
<dbReference type="Gene3D" id="3.40.50.10610">
    <property type="entry name" value="ABC-type transport auxiliary lipoprotein component"/>
    <property type="match status" value="1"/>
</dbReference>
<feature type="domain" description="OmpA-like" evidence="4">
    <location>
        <begin position="242"/>
        <end position="355"/>
    </location>
</feature>
<dbReference type="Gene3D" id="3.30.1330.60">
    <property type="entry name" value="OmpA-like domain"/>
    <property type="match status" value="1"/>
</dbReference>
<sequence>MRLLLLVLAAAAAACAAPRAAAPEPPPAADATVLRAAELARVRCLLVAPFENASDTPLAAEAATSAILSGVDAARTRVFPVAELRALFRDTPLELPEGVSPSLALELAGILGADAALHGAVEGRSKGSDPALVVSVRLALSPQRELLFAASAPVRPAPGERTEAAVRRTILETAQPMLARLGDPGRKRCFDAERTRALRALAVAEARAAQPAPPPPPQVVERPAPARPQPRTPRQVEWARRLGGAGRFVAEDVTFASRTAQLQRDAGLADLAVALSASSDVKARIEAFVDSSSDPEGDAKLSAAMAQAAVQRLVDLGVARERLSWAGRGGESPLLPNFTVRGRAANRRIEIVGLR</sequence>
<dbReference type="CDD" id="cd07185">
    <property type="entry name" value="OmpA_C-like"/>
    <property type="match status" value="1"/>
</dbReference>
<keyword evidence="6" id="KW-1185">Reference proteome</keyword>
<evidence type="ECO:0000313" key="6">
    <source>
        <dbReference type="Proteomes" id="UP001162891"/>
    </source>
</evidence>
<organism evidence="5 6">
    <name type="scientific">Anaeromyxobacter oryzae</name>
    <dbReference type="NCBI Taxonomy" id="2918170"/>
    <lineage>
        <taxon>Bacteria</taxon>
        <taxon>Pseudomonadati</taxon>
        <taxon>Myxococcota</taxon>
        <taxon>Myxococcia</taxon>
        <taxon>Myxococcales</taxon>
        <taxon>Cystobacterineae</taxon>
        <taxon>Anaeromyxobacteraceae</taxon>
        <taxon>Anaeromyxobacter</taxon>
    </lineage>
</organism>
<evidence type="ECO:0000256" key="1">
    <source>
        <dbReference type="PROSITE-ProRule" id="PRU00473"/>
    </source>
</evidence>
<feature type="signal peptide" evidence="3">
    <location>
        <begin position="1"/>
        <end position="21"/>
    </location>
</feature>
<evidence type="ECO:0000313" key="5">
    <source>
        <dbReference type="EMBL" id="BDG04001.1"/>
    </source>
</evidence>
<accession>A0ABM7WWZ9</accession>
<feature type="region of interest" description="Disordered" evidence="2">
    <location>
        <begin position="206"/>
        <end position="234"/>
    </location>
</feature>
<evidence type="ECO:0000259" key="4">
    <source>
        <dbReference type="PROSITE" id="PS51123"/>
    </source>
</evidence>
<dbReference type="Pfam" id="PF00691">
    <property type="entry name" value="OmpA"/>
    <property type="match status" value="1"/>
</dbReference>
<evidence type="ECO:0000256" key="3">
    <source>
        <dbReference type="SAM" id="SignalP"/>
    </source>
</evidence>
<name>A0ABM7WWZ9_9BACT</name>
<dbReference type="InterPro" id="IPR006665">
    <property type="entry name" value="OmpA-like"/>
</dbReference>
<gene>
    <name evidence="5" type="ORF">AMOR_29970</name>
</gene>
<dbReference type="PROSITE" id="PS51257">
    <property type="entry name" value="PROKAR_LIPOPROTEIN"/>
    <property type="match status" value="1"/>
</dbReference>